<evidence type="ECO:0000259" key="1">
    <source>
        <dbReference type="Pfam" id="PF01370"/>
    </source>
</evidence>
<dbReference type="Pfam" id="PF01370">
    <property type="entry name" value="Epimerase"/>
    <property type="match status" value="1"/>
</dbReference>
<keyword evidence="3" id="KW-1185">Reference proteome</keyword>
<feature type="domain" description="NAD-dependent epimerase/dehydratase" evidence="1">
    <location>
        <begin position="6"/>
        <end position="207"/>
    </location>
</feature>
<gene>
    <name evidence="2" type="ORF">E7Y31_04790</name>
</gene>
<dbReference type="EMBL" id="SSXH01000067">
    <property type="protein sequence ID" value="THJ75548.1"/>
    <property type="molecule type" value="Genomic_DNA"/>
</dbReference>
<evidence type="ECO:0000313" key="3">
    <source>
        <dbReference type="Proteomes" id="UP000305282"/>
    </source>
</evidence>
<dbReference type="Gene3D" id="3.40.50.720">
    <property type="entry name" value="NAD(P)-binding Rossmann-like Domain"/>
    <property type="match status" value="1"/>
</dbReference>
<dbReference type="OrthoDB" id="8205493at2"/>
<dbReference type="InterPro" id="IPR001509">
    <property type="entry name" value="Epimerase_deHydtase"/>
</dbReference>
<dbReference type="RefSeq" id="WP_136447108.1">
    <property type="nucleotide sequence ID" value="NZ_SSXH01000067.1"/>
</dbReference>
<proteinExistence type="predicted"/>
<name>A0A4S5ESW9_9ACTN</name>
<sequence>MTVHVIVGAGATGIATAHLLADAGDQVRLVTRSGRGPHRAGIELVAADATDADRLTELTTGARTLFGCAAPAYDRWPALFPPLAAALLTAAERTGAGYLMLGNTYGYGPVDGPITEDLPLAPIALKGRVRAAMWHDALAAHRAGRVRVTEVRAADFLGADAYSLYSLLVAPKLLAGEPAAFPGDLDAAHSWAYVGDVARALVAISRDERAWGQIWHAPSVPLSVRELSRRLAAAAAAGAGADREPELARLSAAELAAAGAADPVAAEVVEMLYLYERPCVLDSTVTERTFALAPGRIDVALTEMAAARPR</sequence>
<protein>
    <submittedName>
        <fullName evidence="2">NAD-dependent epimerase/dehydratase family protein</fullName>
    </submittedName>
</protein>
<dbReference type="AlphaFoldDB" id="A0A4S5ESW9"/>
<reference evidence="2 3" key="1">
    <citation type="submission" date="2019-04" db="EMBL/GenBank/DDBJ databases">
        <title>Draft genome sequences for three unisolated Alnus-infective Frankia Sp+ strains, AgTrS, AiOr and AvVan, the first sequenced Frankia strains able to sporulate in-planta.</title>
        <authorList>
            <person name="Bethencourt L."/>
            <person name="Vautrin F."/>
            <person name="Taib N."/>
            <person name="Dubost A."/>
            <person name="Castro-Garcia L."/>
            <person name="Imbaud O."/>
            <person name="Abrouk D."/>
            <person name="Fournier P."/>
            <person name="Briolay J."/>
            <person name="Nguyen A."/>
            <person name="Normand P."/>
            <person name="Fernandez M.P."/>
            <person name="Brochier-Armanet C."/>
            <person name="Herrera-Belaroussi A."/>
        </authorList>
    </citation>
    <scope>NUCLEOTIDE SEQUENCE [LARGE SCALE GENOMIC DNA]</scope>
    <source>
        <strain evidence="2 3">AvVan</strain>
    </source>
</reference>
<dbReference type="SUPFAM" id="SSF51735">
    <property type="entry name" value="NAD(P)-binding Rossmann-fold domains"/>
    <property type="match status" value="1"/>
</dbReference>
<accession>A0A4S5ESW9</accession>
<comment type="caution">
    <text evidence="2">The sequence shown here is derived from an EMBL/GenBank/DDBJ whole genome shotgun (WGS) entry which is preliminary data.</text>
</comment>
<evidence type="ECO:0000313" key="2">
    <source>
        <dbReference type="EMBL" id="THJ75548.1"/>
    </source>
</evidence>
<dbReference type="InterPro" id="IPR036291">
    <property type="entry name" value="NAD(P)-bd_dom_sf"/>
</dbReference>
<dbReference type="Proteomes" id="UP000305282">
    <property type="component" value="Unassembled WGS sequence"/>
</dbReference>
<organism evidence="2 3">
    <name type="scientific">Candidatus Frankia alpina</name>
    <dbReference type="NCBI Taxonomy" id="2699483"/>
    <lineage>
        <taxon>Bacteria</taxon>
        <taxon>Bacillati</taxon>
        <taxon>Actinomycetota</taxon>
        <taxon>Actinomycetes</taxon>
        <taxon>Frankiales</taxon>
        <taxon>Frankiaceae</taxon>
        <taxon>Frankia</taxon>
    </lineage>
</organism>